<feature type="chain" id="PRO_5009316041" evidence="1">
    <location>
        <begin position="24"/>
        <end position="81"/>
    </location>
</feature>
<dbReference type="WBParaSite" id="MhA1_Contig373.frz3.gene8">
    <property type="protein sequence ID" value="MhA1_Contig373.frz3.gene8"/>
    <property type="gene ID" value="MhA1_Contig373.frz3.gene8"/>
</dbReference>
<feature type="signal peptide" evidence="1">
    <location>
        <begin position="1"/>
        <end position="23"/>
    </location>
</feature>
<dbReference type="Proteomes" id="UP000095281">
    <property type="component" value="Unplaced"/>
</dbReference>
<evidence type="ECO:0000256" key="1">
    <source>
        <dbReference type="SAM" id="SignalP"/>
    </source>
</evidence>
<organism evidence="2 3">
    <name type="scientific">Meloidogyne hapla</name>
    <name type="common">Root-knot nematode worm</name>
    <dbReference type="NCBI Taxonomy" id="6305"/>
    <lineage>
        <taxon>Eukaryota</taxon>
        <taxon>Metazoa</taxon>
        <taxon>Ecdysozoa</taxon>
        <taxon>Nematoda</taxon>
        <taxon>Chromadorea</taxon>
        <taxon>Rhabditida</taxon>
        <taxon>Tylenchina</taxon>
        <taxon>Tylenchomorpha</taxon>
        <taxon>Tylenchoidea</taxon>
        <taxon>Meloidogynidae</taxon>
        <taxon>Meloidogyninae</taxon>
        <taxon>Meloidogyne</taxon>
    </lineage>
</organism>
<keyword evidence="1" id="KW-0732">Signal</keyword>
<evidence type="ECO:0000313" key="3">
    <source>
        <dbReference type="WBParaSite" id="MhA1_Contig373.frz3.gene8"/>
    </source>
</evidence>
<accession>A0A1I8BQ02</accession>
<proteinExistence type="predicted"/>
<protein>
    <submittedName>
        <fullName evidence="3">Uncharacterized protein</fullName>
    </submittedName>
</protein>
<dbReference type="AlphaFoldDB" id="A0A1I8BQ02"/>
<evidence type="ECO:0000313" key="2">
    <source>
        <dbReference type="Proteomes" id="UP000095281"/>
    </source>
</evidence>
<reference evidence="3" key="1">
    <citation type="submission" date="2016-11" db="UniProtKB">
        <authorList>
            <consortium name="WormBaseParasite"/>
        </authorList>
    </citation>
    <scope>IDENTIFICATION</scope>
</reference>
<keyword evidence="2" id="KW-1185">Reference proteome</keyword>
<sequence length="81" mass="8622">MKNSLYLTFIMLAVLCFTVQMAADISESILSRAKRYGGFGYFGGCDACGGGGYFGGYAPPSFYAGGCDTCGGYRSYYGYFG</sequence>
<name>A0A1I8BQ02_MELHA</name>